<proteinExistence type="predicted"/>
<feature type="transmembrane region" description="Helical" evidence="1">
    <location>
        <begin position="43"/>
        <end position="64"/>
    </location>
</feature>
<gene>
    <name evidence="2" type="ORF">ABS766_01835</name>
</gene>
<dbReference type="EMBL" id="JBELPZ010000001">
    <property type="protein sequence ID" value="MFL9843148.1"/>
    <property type="molecule type" value="Genomic_DNA"/>
</dbReference>
<keyword evidence="1" id="KW-0812">Transmembrane</keyword>
<keyword evidence="1" id="KW-1133">Transmembrane helix</keyword>
<comment type="caution">
    <text evidence="2">The sequence shown here is derived from an EMBL/GenBank/DDBJ whole genome shotgun (WGS) entry which is preliminary data.</text>
</comment>
<dbReference type="RefSeq" id="WP_408083381.1">
    <property type="nucleotide sequence ID" value="NZ_JBELPZ010000001.1"/>
</dbReference>
<name>A0ABW8YS85_9FLAO</name>
<organism evidence="2 3">
    <name type="scientific">Flavobacterium rhizosphaerae</name>
    <dbReference type="NCBI Taxonomy" id="3163298"/>
    <lineage>
        <taxon>Bacteria</taxon>
        <taxon>Pseudomonadati</taxon>
        <taxon>Bacteroidota</taxon>
        <taxon>Flavobacteriia</taxon>
        <taxon>Flavobacteriales</taxon>
        <taxon>Flavobacteriaceae</taxon>
        <taxon>Flavobacterium</taxon>
    </lineage>
</organism>
<reference evidence="2 3" key="1">
    <citation type="submission" date="2024-06" db="EMBL/GenBank/DDBJ databases">
        <authorList>
            <person name="Kaempfer P."/>
            <person name="Viver T."/>
        </authorList>
    </citation>
    <scope>NUCLEOTIDE SEQUENCE [LARGE SCALE GENOMIC DNA]</scope>
    <source>
        <strain evidence="2 3">ST-119</strain>
    </source>
</reference>
<accession>A0ABW8YS85</accession>
<dbReference type="Proteomes" id="UP001629156">
    <property type="component" value="Unassembled WGS sequence"/>
</dbReference>
<evidence type="ECO:0000256" key="1">
    <source>
        <dbReference type="SAM" id="Phobius"/>
    </source>
</evidence>
<keyword evidence="1" id="KW-0472">Membrane</keyword>
<sequence length="100" mass="11317">MARQRKTSVHILSTSTNLLGFCLVIITAFHVASKSEMTYIDEVTAIISIFLAVASILSFLSIRTKNEFAEERLERIADYLFLFSLISFIIDIILIALNFL</sequence>
<feature type="transmembrane region" description="Helical" evidence="1">
    <location>
        <begin position="12"/>
        <end position="31"/>
    </location>
</feature>
<evidence type="ECO:0000313" key="3">
    <source>
        <dbReference type="Proteomes" id="UP001629156"/>
    </source>
</evidence>
<keyword evidence="3" id="KW-1185">Reference proteome</keyword>
<feature type="transmembrane region" description="Helical" evidence="1">
    <location>
        <begin position="76"/>
        <end position="97"/>
    </location>
</feature>
<protein>
    <submittedName>
        <fullName evidence="2">Uncharacterized protein</fullName>
    </submittedName>
</protein>
<evidence type="ECO:0000313" key="2">
    <source>
        <dbReference type="EMBL" id="MFL9843148.1"/>
    </source>
</evidence>